<dbReference type="Pfam" id="PF01416">
    <property type="entry name" value="PseudoU_synth_1"/>
    <property type="match status" value="1"/>
</dbReference>
<dbReference type="GO" id="GO:0003723">
    <property type="term" value="F:RNA binding"/>
    <property type="evidence" value="ECO:0007669"/>
    <property type="project" value="InterPro"/>
</dbReference>
<dbReference type="PANTHER" id="PTHR11142:SF0">
    <property type="entry name" value="TRNA PSEUDOURIDINE SYNTHASE-LIKE 1"/>
    <property type="match status" value="1"/>
</dbReference>
<comment type="subunit">
    <text evidence="4">Homodimer.</text>
</comment>
<dbReference type="PIRSF" id="PIRSF001430">
    <property type="entry name" value="tRNA_psdUrid_synth"/>
    <property type="match status" value="1"/>
</dbReference>
<dbReference type="Proteomes" id="UP000293519">
    <property type="component" value="Unassembled WGS sequence"/>
</dbReference>
<protein>
    <recommendedName>
        <fullName evidence="4">tRNA pseudouridine synthase A</fullName>
        <ecNumber evidence="4">5.4.99.12</ecNumber>
    </recommendedName>
    <alternativeName>
        <fullName evidence="4">tRNA pseudouridine(38-40) synthase</fullName>
    </alternativeName>
    <alternativeName>
        <fullName evidence="4">tRNA pseudouridylate synthase I</fullName>
    </alternativeName>
    <alternativeName>
        <fullName evidence="4">tRNA-uridine isomerase I</fullName>
    </alternativeName>
</protein>
<comment type="catalytic activity">
    <reaction evidence="4 7">
        <text>uridine(38/39/40) in tRNA = pseudouridine(38/39/40) in tRNA</text>
        <dbReference type="Rhea" id="RHEA:22376"/>
        <dbReference type="Rhea" id="RHEA-COMP:10085"/>
        <dbReference type="Rhea" id="RHEA-COMP:10087"/>
        <dbReference type="ChEBI" id="CHEBI:65314"/>
        <dbReference type="ChEBI" id="CHEBI:65315"/>
        <dbReference type="EC" id="5.4.99.12"/>
    </reaction>
</comment>
<comment type="caution">
    <text evidence="4">Lacks conserved residue(s) required for the propagation of feature annotation.</text>
</comment>
<accession>A0A4Q7LP85</accession>
<keyword evidence="2 4" id="KW-0819">tRNA processing</keyword>
<evidence type="ECO:0000256" key="3">
    <source>
        <dbReference type="ARBA" id="ARBA00023235"/>
    </source>
</evidence>
<feature type="active site" description="Nucleophile" evidence="4 5">
    <location>
        <position position="73"/>
    </location>
</feature>
<organism evidence="9 10">
    <name type="scientific">Microcella putealis</name>
    <dbReference type="NCBI Taxonomy" id="337005"/>
    <lineage>
        <taxon>Bacteria</taxon>
        <taxon>Bacillati</taxon>
        <taxon>Actinomycetota</taxon>
        <taxon>Actinomycetes</taxon>
        <taxon>Micrococcales</taxon>
        <taxon>Microbacteriaceae</taxon>
        <taxon>Microcella</taxon>
    </lineage>
</organism>
<evidence type="ECO:0000256" key="6">
    <source>
        <dbReference type="PIRSR" id="PIRSR001430-2"/>
    </source>
</evidence>
<dbReference type="InterPro" id="IPR001406">
    <property type="entry name" value="PsdUridine_synth_TruA"/>
</dbReference>
<feature type="binding site" evidence="4 6">
    <location>
        <position position="152"/>
    </location>
    <ligand>
        <name>substrate</name>
    </ligand>
</feature>
<evidence type="ECO:0000259" key="8">
    <source>
        <dbReference type="Pfam" id="PF01416"/>
    </source>
</evidence>
<dbReference type="InterPro" id="IPR020094">
    <property type="entry name" value="TruA/RsuA/RluB/E/F_N"/>
</dbReference>
<reference evidence="9 10" key="1">
    <citation type="journal article" date="2015" name="Stand. Genomic Sci.">
        <title>Genomic Encyclopedia of Bacterial and Archaeal Type Strains, Phase III: the genomes of soil and plant-associated and newly described type strains.</title>
        <authorList>
            <person name="Whitman W.B."/>
            <person name="Woyke T."/>
            <person name="Klenk H.P."/>
            <person name="Zhou Y."/>
            <person name="Lilburn T.G."/>
            <person name="Beck B.J."/>
            <person name="De Vos P."/>
            <person name="Vandamme P."/>
            <person name="Eisen J.A."/>
            <person name="Garrity G."/>
            <person name="Hugenholtz P."/>
            <person name="Kyrpides N.C."/>
        </authorList>
    </citation>
    <scope>NUCLEOTIDE SEQUENCE [LARGE SCALE GENOMIC DNA]</scope>
    <source>
        <strain evidence="9 10">CV2</strain>
    </source>
</reference>
<dbReference type="PANTHER" id="PTHR11142">
    <property type="entry name" value="PSEUDOURIDYLATE SYNTHASE"/>
    <property type="match status" value="1"/>
</dbReference>
<evidence type="ECO:0000256" key="5">
    <source>
        <dbReference type="PIRSR" id="PIRSR001430-1"/>
    </source>
</evidence>
<dbReference type="CDD" id="cd02570">
    <property type="entry name" value="PseudoU_synth_EcTruA"/>
    <property type="match status" value="1"/>
</dbReference>
<evidence type="ECO:0000313" key="10">
    <source>
        <dbReference type="Proteomes" id="UP000293519"/>
    </source>
</evidence>
<dbReference type="InterPro" id="IPR020097">
    <property type="entry name" value="PsdUridine_synth_TruA_a/b_dom"/>
</dbReference>
<evidence type="ECO:0000256" key="1">
    <source>
        <dbReference type="ARBA" id="ARBA00009375"/>
    </source>
</evidence>
<name>A0A4Q7LP85_9MICO</name>
<dbReference type="HAMAP" id="MF_00171">
    <property type="entry name" value="TruA"/>
    <property type="match status" value="1"/>
</dbReference>
<gene>
    <name evidence="4" type="primary">truA</name>
    <name evidence="9" type="ORF">EV141_1960</name>
</gene>
<comment type="function">
    <text evidence="4">Formation of pseudouridine at positions 38, 39 and 40 in the anticodon stem and loop of transfer RNAs.</text>
</comment>
<dbReference type="GO" id="GO:0160147">
    <property type="term" value="F:tRNA pseudouridine(38-40) synthase activity"/>
    <property type="evidence" value="ECO:0007669"/>
    <property type="project" value="UniProtKB-EC"/>
</dbReference>
<dbReference type="EMBL" id="SGWW01000003">
    <property type="protein sequence ID" value="RZS56496.1"/>
    <property type="molecule type" value="Genomic_DNA"/>
</dbReference>
<evidence type="ECO:0000256" key="2">
    <source>
        <dbReference type="ARBA" id="ARBA00022694"/>
    </source>
</evidence>
<keyword evidence="10" id="KW-1185">Reference proteome</keyword>
<keyword evidence="3 4" id="KW-0413">Isomerase</keyword>
<evidence type="ECO:0000256" key="7">
    <source>
        <dbReference type="RuleBase" id="RU003792"/>
    </source>
</evidence>
<dbReference type="GO" id="GO:0031119">
    <property type="term" value="P:tRNA pseudouridine synthesis"/>
    <property type="evidence" value="ECO:0007669"/>
    <property type="project" value="UniProtKB-UniRule"/>
</dbReference>
<dbReference type="AlphaFoldDB" id="A0A4Q7LP85"/>
<proteinExistence type="inferred from homology"/>
<sequence length="313" mass="33001">MDTVDAQHPAGAGTNASVRVRIDLAYDGTDFAGWATQPGLRTVQGEIEAALATLFGGLEGAAGPRVVVAGRTDAGVHATGQVMHVDLDAERLAGLSRADRGRPGGQEALAPTDVLARRLGGIVGRAGDIVIQQARIAPDGFDARFSPLWRRYEYRVADGARAADPRSRRHTLAVRDVLDVDAMNTAADALIGLRDFGAFCKPRDGATTIRTLEQYAWRRENDGVLIATVRADAFCHSMVRSLVGAAIAVGRGALAIDDLVAARDAAARTSVFPVVAAHGLTLVEVGYPADDELALRAQQTRARREIAGTPPVA</sequence>
<comment type="similarity">
    <text evidence="1 4 7">Belongs to the tRNA pseudouridine synthase TruA family.</text>
</comment>
<dbReference type="OrthoDB" id="9811823at2"/>
<dbReference type="InterPro" id="IPR020095">
    <property type="entry name" value="PsdUridine_synth_TruA_C"/>
</dbReference>
<dbReference type="Gene3D" id="3.30.70.580">
    <property type="entry name" value="Pseudouridine synthase I, catalytic domain, N-terminal subdomain"/>
    <property type="match status" value="1"/>
</dbReference>
<dbReference type="InterPro" id="IPR020103">
    <property type="entry name" value="PsdUridine_synth_cat_dom_sf"/>
</dbReference>
<dbReference type="Gene3D" id="3.30.70.660">
    <property type="entry name" value="Pseudouridine synthase I, catalytic domain, C-terminal subdomain"/>
    <property type="match status" value="1"/>
</dbReference>
<evidence type="ECO:0000256" key="4">
    <source>
        <dbReference type="HAMAP-Rule" id="MF_00171"/>
    </source>
</evidence>
<feature type="domain" description="Pseudouridine synthase I TruA alpha/beta" evidence="8">
    <location>
        <begin position="186"/>
        <end position="288"/>
    </location>
</feature>
<dbReference type="SUPFAM" id="SSF55120">
    <property type="entry name" value="Pseudouridine synthase"/>
    <property type="match status" value="1"/>
</dbReference>
<dbReference type="EC" id="5.4.99.12" evidence="4"/>
<dbReference type="RefSeq" id="WP_130485731.1">
    <property type="nucleotide sequence ID" value="NZ_SGWW01000003.1"/>
</dbReference>
<comment type="caution">
    <text evidence="9">The sequence shown here is derived from an EMBL/GenBank/DDBJ whole genome shotgun (WGS) entry which is preliminary data.</text>
</comment>
<evidence type="ECO:0000313" key="9">
    <source>
        <dbReference type="EMBL" id="RZS56496.1"/>
    </source>
</evidence>